<dbReference type="Proteomes" id="UP001140091">
    <property type="component" value="Unassembled WGS sequence"/>
</dbReference>
<protein>
    <recommendedName>
        <fullName evidence="2">HMG domain-containing protein</fullName>
    </recommendedName>
</protein>
<dbReference type="InterPro" id="IPR040648">
    <property type="entry name" value="HMGXB3_CxC4"/>
</dbReference>
<dbReference type="AlphaFoldDB" id="A0A9W8JJI2"/>
<gene>
    <name evidence="3" type="ORF">H1R20_g1500</name>
</gene>
<feature type="compositionally biased region" description="Basic residues" evidence="1">
    <location>
        <begin position="42"/>
        <end position="51"/>
    </location>
</feature>
<feature type="domain" description="HMG" evidence="2">
    <location>
        <begin position="287"/>
        <end position="352"/>
    </location>
</feature>
<dbReference type="PANTHER" id="PTHR34305:SF1">
    <property type="entry name" value="SWIM-TYPE DOMAIN-CONTAINING PROTEIN"/>
    <property type="match status" value="1"/>
</dbReference>
<feature type="region of interest" description="Disordered" evidence="1">
    <location>
        <begin position="42"/>
        <end position="75"/>
    </location>
</feature>
<reference evidence="3" key="1">
    <citation type="submission" date="2022-06" db="EMBL/GenBank/DDBJ databases">
        <title>Genome Sequence of Candolleomyces eurysporus.</title>
        <authorList>
            <person name="Buettner E."/>
        </authorList>
    </citation>
    <scope>NUCLEOTIDE SEQUENCE</scope>
    <source>
        <strain evidence="3">VTCC 930004</strain>
    </source>
</reference>
<dbReference type="OrthoDB" id="5598737at2759"/>
<dbReference type="Pfam" id="PF18717">
    <property type="entry name" value="CxC4"/>
    <property type="match status" value="1"/>
</dbReference>
<keyword evidence="4" id="KW-1185">Reference proteome</keyword>
<proteinExistence type="predicted"/>
<evidence type="ECO:0000259" key="2">
    <source>
        <dbReference type="Pfam" id="PF18717"/>
    </source>
</evidence>
<feature type="compositionally biased region" description="Basic and acidic residues" evidence="1">
    <location>
        <begin position="52"/>
        <end position="63"/>
    </location>
</feature>
<evidence type="ECO:0000313" key="3">
    <source>
        <dbReference type="EMBL" id="KAJ2935592.1"/>
    </source>
</evidence>
<accession>A0A9W8JJI2</accession>
<evidence type="ECO:0000313" key="4">
    <source>
        <dbReference type="Proteomes" id="UP001140091"/>
    </source>
</evidence>
<feature type="non-terminal residue" evidence="3">
    <location>
        <position position="1"/>
    </location>
</feature>
<name>A0A9W8JJI2_9AGAR</name>
<organism evidence="3 4">
    <name type="scientific">Candolleomyces eurysporus</name>
    <dbReference type="NCBI Taxonomy" id="2828524"/>
    <lineage>
        <taxon>Eukaryota</taxon>
        <taxon>Fungi</taxon>
        <taxon>Dikarya</taxon>
        <taxon>Basidiomycota</taxon>
        <taxon>Agaricomycotina</taxon>
        <taxon>Agaricomycetes</taxon>
        <taxon>Agaricomycetidae</taxon>
        <taxon>Agaricales</taxon>
        <taxon>Agaricineae</taxon>
        <taxon>Psathyrellaceae</taxon>
        <taxon>Candolleomyces</taxon>
    </lineage>
</organism>
<dbReference type="EMBL" id="JANBPK010000452">
    <property type="protein sequence ID" value="KAJ2935592.1"/>
    <property type="molecule type" value="Genomic_DNA"/>
</dbReference>
<sequence>MPPQQLAEDDPELNSQYPIALFEQATSGETWTSLTKNVKQYHRALKRRKRSRGDDLPKTDGHLSEIPTQDDVDFGSWGTSMDPVDSPGLVSTTPAPPTDPLPAFIEAVETFGAGWYCITDSLLVVQGWDSRRAEPTNIWYHLQHLEIDGEVHSACTCPAASQDPFCIHQQFFNLYDVETLLSMTPIIEVPGEANANVAIYSRQPMPNSLDFVTMFSVRGISTSELKGRAIVSHTGVEPSGGTWKCSKHSTGEPCAHVKQCFELFQAAIGEDGQELDPAPFAIPRLLDLREQGLFNYNNCILVSHELLDEYTFAFVTSETPFNAFVATVSHRYTVSGAEFMGDDLFRSIWFAYATRLAMDNDMRCTRCGVSPETVIWDGITLAFGRKHLSSSLSPPTQTSPSSIQRLNIKNHPRQQLILDSALRKLIRQVVNAPRLELEEEEAEDEEAVAEESVLQMINGVALTDLCNFLGNPQPQHLTKILSIPSLYQVLKNQSTIHSFIPLLFWLANRAYVVLQQLSVETAPLSQRPEMAVAQSDWKVLKSDYKKDVSKPRGDRCGKYYTQYGERRLTGGIMVAWCTHSVCYGFHCIPESEGRNDVFSAMVTRWPVAPKRVIYDFACALVLGTRNAVLLPFFPNMPMLIHV</sequence>
<evidence type="ECO:0000256" key="1">
    <source>
        <dbReference type="SAM" id="MobiDB-lite"/>
    </source>
</evidence>
<dbReference type="PANTHER" id="PTHR34305">
    <property type="entry name" value="EXPRESSED PROTEIN"/>
    <property type="match status" value="1"/>
</dbReference>
<comment type="caution">
    <text evidence="3">The sequence shown here is derived from an EMBL/GenBank/DDBJ whole genome shotgun (WGS) entry which is preliminary data.</text>
</comment>